<dbReference type="EMBL" id="JAWDJW010000100">
    <property type="protein sequence ID" value="KAK3081656.1"/>
    <property type="molecule type" value="Genomic_DNA"/>
</dbReference>
<comment type="caution">
    <text evidence="1">The sequence shown here is derived from an EMBL/GenBank/DDBJ whole genome shotgun (WGS) entry which is preliminary data.</text>
</comment>
<dbReference type="Proteomes" id="UP001186974">
    <property type="component" value="Unassembled WGS sequence"/>
</dbReference>
<evidence type="ECO:0000313" key="2">
    <source>
        <dbReference type="Proteomes" id="UP001186974"/>
    </source>
</evidence>
<protein>
    <submittedName>
        <fullName evidence="1">Uncharacterized protein</fullName>
    </submittedName>
</protein>
<keyword evidence="2" id="KW-1185">Reference proteome</keyword>
<gene>
    <name evidence="1" type="ORF">LTS18_004314</name>
</gene>
<evidence type="ECO:0000313" key="1">
    <source>
        <dbReference type="EMBL" id="KAK3081656.1"/>
    </source>
</evidence>
<proteinExistence type="predicted"/>
<accession>A0ACC3DXU3</accession>
<sequence length="401" mass="45063">MAPRLLRDRMFALLATAALLILLTHSVSTKAVVDAHLDKPLSQASDPSVIPNVYDFLNTSPKALITTHHLYPRDPPAEPSLDDPLASVTGRTDLWTKHQRRGFEFYCAFYKSSKLVPQSPWNNIADLTRYGWEKAEDSPNAAELSYNFRTMCGKLGCSASNRRRVDWEHEGTWEGDNGARNNPTKADYVNIYSPSGTNGMLVACWNRSPKSITAEIPGLVVPPLSRWSDVAYLQWADQTNWFNVRRLKYVVRSSVINQETKWTLREAFERRKMVFGGFADAKEIPIESEEGQAILGTPNGLGVAWLLLERKQKLGKKMVKTIKVFTDDSCDTSRLSGKPVSKETYNEWEDNTGCLPSVLFTMKSLRNPLDKPSFNPSQEEEEEVEVGDAPDEQTEGAADNN</sequence>
<organism evidence="1 2">
    <name type="scientific">Coniosporium uncinatum</name>
    <dbReference type="NCBI Taxonomy" id="93489"/>
    <lineage>
        <taxon>Eukaryota</taxon>
        <taxon>Fungi</taxon>
        <taxon>Dikarya</taxon>
        <taxon>Ascomycota</taxon>
        <taxon>Pezizomycotina</taxon>
        <taxon>Dothideomycetes</taxon>
        <taxon>Dothideomycetes incertae sedis</taxon>
        <taxon>Coniosporium</taxon>
    </lineage>
</organism>
<reference evidence="1" key="1">
    <citation type="submission" date="2024-09" db="EMBL/GenBank/DDBJ databases">
        <title>Black Yeasts Isolated from many extreme environments.</title>
        <authorList>
            <person name="Coleine C."/>
            <person name="Stajich J.E."/>
            <person name="Selbmann L."/>
        </authorList>
    </citation>
    <scope>NUCLEOTIDE SEQUENCE</scope>
    <source>
        <strain evidence="1">CCFEE 5737</strain>
    </source>
</reference>
<name>A0ACC3DXU3_9PEZI</name>